<dbReference type="InterPro" id="IPR050361">
    <property type="entry name" value="MPP/UQCRC_Complex"/>
</dbReference>
<dbReference type="SUPFAM" id="SSF63411">
    <property type="entry name" value="LuxS/MPP-like metallohydrolase"/>
    <property type="match status" value="2"/>
</dbReference>
<evidence type="ECO:0000256" key="3">
    <source>
        <dbReference type="SAM" id="MobiDB-lite"/>
    </source>
</evidence>
<dbReference type="Pfam" id="PF00675">
    <property type="entry name" value="Peptidase_M16"/>
    <property type="match status" value="1"/>
</dbReference>
<evidence type="ECO:0000256" key="1">
    <source>
        <dbReference type="ARBA" id="ARBA00007261"/>
    </source>
</evidence>
<comment type="similarity">
    <text evidence="1 2">Belongs to the peptidase M16 family.</text>
</comment>
<dbReference type="GO" id="GO:0004222">
    <property type="term" value="F:metalloendopeptidase activity"/>
    <property type="evidence" value="ECO:0007669"/>
    <property type="project" value="InterPro"/>
</dbReference>
<protein>
    <submittedName>
        <fullName evidence="6">Insulinase family protein</fullName>
    </submittedName>
</protein>
<dbReference type="AlphaFoldDB" id="A0A7C1B3Q3"/>
<sequence>MNETQAKRRIMMSTLLLYFSLFALPLSSLRLNIETKVLDNGLTVVVVEDTSNPLVSVQVWYRVGSRNEVTGLTGISHMLEHMMFKGTERLKPEEYSEIVQRNGGTENAFTSEDKTVYWSELPSDRLELALDLESDRMANAVFREFDSERKVVMEERKWRTENSPWGSLYEALRAAAYIAHPYHNPVIGWMSDIESYTLEDLERHYHTYYVPNNAVLVISGDVKADEAFKLARKYFGKIKKGKTPPPVRTVEPEQRGERRVIVEKEGYTSMLAIAYHIPSFTDPDFPALYVLSYILGAGKGCLLNRVLVEERELATSAYCFAMQSIDPGLFYIFAVPQRGVDTDSLEEAIFSLLDTLKEKGPGAFDLERALNVALSDEISGLQSVIGKGYGAGQFALVGDPGMVNEWPEKLASVKAEDVKDVAQKYFREQNRTVAVLKPIPPANPEEYMKKMEEGSKKKFRR</sequence>
<evidence type="ECO:0000259" key="4">
    <source>
        <dbReference type="Pfam" id="PF00675"/>
    </source>
</evidence>
<dbReference type="InterPro" id="IPR001431">
    <property type="entry name" value="Pept_M16_Zn_BS"/>
</dbReference>
<evidence type="ECO:0000259" key="5">
    <source>
        <dbReference type="Pfam" id="PF05193"/>
    </source>
</evidence>
<dbReference type="PROSITE" id="PS00143">
    <property type="entry name" value="INSULINASE"/>
    <property type="match status" value="1"/>
</dbReference>
<evidence type="ECO:0000313" key="6">
    <source>
        <dbReference type="EMBL" id="HDM90199.1"/>
    </source>
</evidence>
<dbReference type="EMBL" id="DRBW01000127">
    <property type="protein sequence ID" value="HDM90199.1"/>
    <property type="molecule type" value="Genomic_DNA"/>
</dbReference>
<dbReference type="Proteomes" id="UP000885931">
    <property type="component" value="Unassembled WGS sequence"/>
</dbReference>
<feature type="compositionally biased region" description="Basic and acidic residues" evidence="3">
    <location>
        <begin position="446"/>
        <end position="461"/>
    </location>
</feature>
<feature type="domain" description="Peptidase M16 N-terminal" evidence="4">
    <location>
        <begin position="44"/>
        <end position="187"/>
    </location>
</feature>
<dbReference type="InterPro" id="IPR011765">
    <property type="entry name" value="Pept_M16_N"/>
</dbReference>
<dbReference type="GO" id="GO:0046872">
    <property type="term" value="F:metal ion binding"/>
    <property type="evidence" value="ECO:0007669"/>
    <property type="project" value="InterPro"/>
</dbReference>
<name>A0A7C1B3Q3_UNCW3</name>
<feature type="region of interest" description="Disordered" evidence="3">
    <location>
        <begin position="439"/>
        <end position="461"/>
    </location>
</feature>
<dbReference type="Gene3D" id="3.30.830.10">
    <property type="entry name" value="Metalloenzyme, LuxS/M16 peptidase-like"/>
    <property type="match status" value="2"/>
</dbReference>
<reference evidence="6" key="1">
    <citation type="journal article" date="2020" name="mSystems">
        <title>Genome- and Community-Level Interaction Insights into Carbon Utilization and Element Cycling Functions of Hydrothermarchaeota in Hydrothermal Sediment.</title>
        <authorList>
            <person name="Zhou Z."/>
            <person name="Liu Y."/>
            <person name="Xu W."/>
            <person name="Pan J."/>
            <person name="Luo Z.H."/>
            <person name="Li M."/>
        </authorList>
    </citation>
    <scope>NUCLEOTIDE SEQUENCE [LARGE SCALE GENOMIC DNA]</scope>
    <source>
        <strain evidence="6">HyVt-237</strain>
    </source>
</reference>
<organism evidence="6">
    <name type="scientific">candidate division WOR-3 bacterium</name>
    <dbReference type="NCBI Taxonomy" id="2052148"/>
    <lineage>
        <taxon>Bacteria</taxon>
        <taxon>Bacteria division WOR-3</taxon>
    </lineage>
</organism>
<dbReference type="Pfam" id="PF05193">
    <property type="entry name" value="Peptidase_M16_C"/>
    <property type="match status" value="1"/>
</dbReference>
<evidence type="ECO:0000256" key="2">
    <source>
        <dbReference type="RuleBase" id="RU004447"/>
    </source>
</evidence>
<dbReference type="InterPro" id="IPR011249">
    <property type="entry name" value="Metalloenz_LuxS/M16"/>
</dbReference>
<dbReference type="InterPro" id="IPR007863">
    <property type="entry name" value="Peptidase_M16_C"/>
</dbReference>
<dbReference type="PANTHER" id="PTHR11851:SF49">
    <property type="entry name" value="MITOCHONDRIAL-PROCESSING PEPTIDASE SUBUNIT ALPHA"/>
    <property type="match status" value="1"/>
</dbReference>
<accession>A0A7C1B3Q3</accession>
<dbReference type="PANTHER" id="PTHR11851">
    <property type="entry name" value="METALLOPROTEASE"/>
    <property type="match status" value="1"/>
</dbReference>
<comment type="caution">
    <text evidence="6">The sequence shown here is derived from an EMBL/GenBank/DDBJ whole genome shotgun (WGS) entry which is preliminary data.</text>
</comment>
<proteinExistence type="inferred from homology"/>
<dbReference type="GO" id="GO:0006508">
    <property type="term" value="P:proteolysis"/>
    <property type="evidence" value="ECO:0007669"/>
    <property type="project" value="InterPro"/>
</dbReference>
<feature type="domain" description="Peptidase M16 C-terminal" evidence="5">
    <location>
        <begin position="196"/>
        <end position="371"/>
    </location>
</feature>
<gene>
    <name evidence="6" type="ORF">ENG67_03210</name>
</gene>